<protein>
    <submittedName>
        <fullName evidence="2">Uncharacterized protein</fullName>
    </submittedName>
</protein>
<reference evidence="2 3" key="1">
    <citation type="submission" date="2020-06" db="EMBL/GenBank/DDBJ databases">
        <title>Interaction of electrochemicaly active bacteria, Geobacter bremensis R4 on different carbon anode.</title>
        <authorList>
            <person name="Meng L."/>
            <person name="Yoshida N."/>
        </authorList>
    </citation>
    <scope>NUCLEOTIDE SEQUENCE [LARGE SCALE GENOMIC DNA]</scope>
    <source>
        <strain evidence="2 3">R4</strain>
    </source>
</reference>
<evidence type="ECO:0000313" key="3">
    <source>
        <dbReference type="Proteomes" id="UP000515472"/>
    </source>
</evidence>
<dbReference type="EMBL" id="AP023213">
    <property type="protein sequence ID" value="BCG47513.1"/>
    <property type="molecule type" value="Genomic_DNA"/>
</dbReference>
<feature type="transmembrane region" description="Helical" evidence="1">
    <location>
        <begin position="37"/>
        <end position="59"/>
    </location>
</feature>
<dbReference type="Proteomes" id="UP000515472">
    <property type="component" value="Chromosome"/>
</dbReference>
<evidence type="ECO:0000313" key="2">
    <source>
        <dbReference type="EMBL" id="BCG47513.1"/>
    </source>
</evidence>
<evidence type="ECO:0000256" key="1">
    <source>
        <dbReference type="SAM" id="Phobius"/>
    </source>
</evidence>
<dbReference type="RefSeq" id="WP_185242402.1">
    <property type="nucleotide sequence ID" value="NZ_AP023213.1"/>
</dbReference>
<sequence length="60" mass="6790">MNYLSYGHECVVFLLATMLVSHLILDLFPPVLRRLRTAFVIAPIPASAAFILLVSAYFFF</sequence>
<accession>A0A6S6M119</accession>
<proteinExistence type="predicted"/>
<keyword evidence="1" id="KW-1133">Transmembrane helix</keyword>
<name>A0A6S6M119_9BACT</name>
<keyword evidence="1" id="KW-0812">Transmembrane</keyword>
<dbReference type="AlphaFoldDB" id="A0A6S6M119"/>
<dbReference type="KEGG" id="gbn:GEOBRER4_22630"/>
<gene>
    <name evidence="2" type="ORF">GEOBRER4_n2349</name>
</gene>
<feature type="transmembrane region" description="Helical" evidence="1">
    <location>
        <begin position="6"/>
        <end position="25"/>
    </location>
</feature>
<organism evidence="2 3">
    <name type="scientific">Citrifermentans bremense</name>
    <dbReference type="NCBI Taxonomy" id="60035"/>
    <lineage>
        <taxon>Bacteria</taxon>
        <taxon>Pseudomonadati</taxon>
        <taxon>Thermodesulfobacteriota</taxon>
        <taxon>Desulfuromonadia</taxon>
        <taxon>Geobacterales</taxon>
        <taxon>Geobacteraceae</taxon>
        <taxon>Citrifermentans</taxon>
    </lineage>
</organism>
<keyword evidence="3" id="KW-1185">Reference proteome</keyword>
<keyword evidence="1" id="KW-0472">Membrane</keyword>